<accession>A0A8B6C3Y9</accession>
<dbReference type="AlphaFoldDB" id="A0A8B6C3Y9"/>
<evidence type="ECO:0000313" key="1">
    <source>
        <dbReference type="EMBL" id="VDH99142.1"/>
    </source>
</evidence>
<dbReference type="PANTHER" id="PTHR46601:SF1">
    <property type="entry name" value="ADF-H DOMAIN-CONTAINING PROTEIN"/>
    <property type="match status" value="1"/>
</dbReference>
<dbReference type="EMBL" id="UYJE01001102">
    <property type="protein sequence ID" value="VDH99142.1"/>
    <property type="molecule type" value="Genomic_DNA"/>
</dbReference>
<protein>
    <submittedName>
        <fullName evidence="1">Uncharacterized protein</fullName>
    </submittedName>
</protein>
<gene>
    <name evidence="1" type="ORF">MGAL_10B063493</name>
</gene>
<dbReference type="PANTHER" id="PTHR46601">
    <property type="entry name" value="ULP_PROTEASE DOMAIN-CONTAINING PROTEIN"/>
    <property type="match status" value="1"/>
</dbReference>
<reference evidence="1" key="1">
    <citation type="submission" date="2018-11" db="EMBL/GenBank/DDBJ databases">
        <authorList>
            <person name="Alioto T."/>
            <person name="Alioto T."/>
        </authorList>
    </citation>
    <scope>NUCLEOTIDE SEQUENCE</scope>
</reference>
<name>A0A8B6C3Y9_MYTGA</name>
<comment type="caution">
    <text evidence="1">The sequence shown here is derived from an EMBL/GenBank/DDBJ whole genome shotgun (WGS) entry which is preliminary data.</text>
</comment>
<evidence type="ECO:0000313" key="2">
    <source>
        <dbReference type="Proteomes" id="UP000596742"/>
    </source>
</evidence>
<dbReference type="Proteomes" id="UP000596742">
    <property type="component" value="Unassembled WGS sequence"/>
</dbReference>
<organism evidence="1 2">
    <name type="scientific">Mytilus galloprovincialis</name>
    <name type="common">Mediterranean mussel</name>
    <dbReference type="NCBI Taxonomy" id="29158"/>
    <lineage>
        <taxon>Eukaryota</taxon>
        <taxon>Metazoa</taxon>
        <taxon>Spiralia</taxon>
        <taxon>Lophotrochozoa</taxon>
        <taxon>Mollusca</taxon>
        <taxon>Bivalvia</taxon>
        <taxon>Autobranchia</taxon>
        <taxon>Pteriomorphia</taxon>
        <taxon>Mytilida</taxon>
        <taxon>Mytiloidea</taxon>
        <taxon>Mytilidae</taxon>
        <taxon>Mytilinae</taxon>
        <taxon>Mytilus</taxon>
    </lineage>
</organism>
<sequence length="813" mass="93851">MKSKHITQNTLEDRDIFKNVFNNRTTKHRAIKRLKNALPRTPKRRSATLAAYLQHTKSPAVEILRQAEVVSSPEDLMNMSIEKAALEDIKTAIESCKTKRSKDSFLSMNVLVASISGEKITETRCRKNLAKKLGLPVRRLSRGNRNRTTILKSEKSCWAYVCRKTRKDALSEETKRLAYNFWMKPGISRPTGNKADVKRERIGPKIYTCHQVYLLEKTQTEVYIDFTANYPCIKLSQRSFENCKPYFIRPVRPKDRQTCCCRYHVEIKSVFKCCMNFRKKMLNENDAYDETNVKVYDYISDIVDVTLCNKEDQVHKIACLKRDCGECGVNKLELLTEETDDLDTAQIVKWEKFEKVDIKVKGNKTIKKLVLVKKETKAVELFSHFLELLKSFPLHQHRATWQNKQFLTLLTDLPQNHCVCVHDFSENYRCTDLKELQSSYFQKTEVSIHVTIIHRHAVLEYDGVESTTEFPEIITEHFFVISSDQQHDQHYVHEVRKKITEYLNSISYPVHTMHEFTDGCAAQYKSRHCFGDISQTCKDFGYSNFTRNFFETAHAKGPQDAAGGLLKRQADIAVLRGRATIQNAFDLYNFAVMNMTQTKSVCKRRLFRFVETIPRDKSISYKPVSNIRLVHQVVVRDNRDEILIRELSCFSCDKCASHFYEECENFSNTGSFTNVNMIVETPTVLDNNENMNPETDREEISELVSSGQVIAVYTDDPDSEYYLLKVKDCPHVLGVDTTDSWGSILPTGTSVISGLYYDNKTSSPLSYKLVSKKKAIVPTESIIYICSEIDASRNIRLHEDIHLSILQCLNELK</sequence>
<dbReference type="OrthoDB" id="6078612at2759"/>
<proteinExistence type="predicted"/>
<keyword evidence="2" id="KW-1185">Reference proteome</keyword>